<comment type="caution">
    <text evidence="2">The sequence shown here is derived from an EMBL/GenBank/DDBJ whole genome shotgun (WGS) entry which is preliminary data.</text>
</comment>
<evidence type="ECO:0000256" key="1">
    <source>
        <dbReference type="SAM" id="MobiDB-lite"/>
    </source>
</evidence>
<evidence type="ECO:0000313" key="3">
    <source>
        <dbReference type="Proteomes" id="UP000193411"/>
    </source>
</evidence>
<dbReference type="Proteomes" id="UP000193411">
    <property type="component" value="Unassembled WGS sequence"/>
</dbReference>
<sequence length="272" mass="28800">MVDTSPSNADVGAGVAGARHGGKGASTLDVAAAKTETVLNLDRFALFALMGRGRTGLILNVVRSDGGESSRRDMWKSCMGPPSWNRGSSCGVGDRVWCIQPGLVDSVKGGIRLVGAEGNVRALRKRAMWPKKKRVASSLSSTLSLPGYVQSSAVSHKLLMHLARATRKCSKFATCSLGTTYRSMNTLGNRSNWSAISVDDGSHTYPFTVRIRYHSTTTRMGANTCASHILTSVQLSARTTNGRSAQTRHHTYGAGRPSPAIGATASGQGRSC</sequence>
<name>A0A1Y2HC13_9FUNG</name>
<feature type="compositionally biased region" description="Low complexity" evidence="1">
    <location>
        <begin position="9"/>
        <end position="18"/>
    </location>
</feature>
<protein>
    <submittedName>
        <fullName evidence="2">Uncharacterized protein</fullName>
    </submittedName>
</protein>
<dbReference type="AlphaFoldDB" id="A0A1Y2HC13"/>
<reference evidence="2 3" key="1">
    <citation type="submission" date="2016-07" db="EMBL/GenBank/DDBJ databases">
        <title>Pervasive Adenine N6-methylation of Active Genes in Fungi.</title>
        <authorList>
            <consortium name="DOE Joint Genome Institute"/>
            <person name="Mondo S.J."/>
            <person name="Dannebaum R.O."/>
            <person name="Kuo R.C."/>
            <person name="Labutti K."/>
            <person name="Haridas S."/>
            <person name="Kuo A."/>
            <person name="Salamov A."/>
            <person name="Ahrendt S.R."/>
            <person name="Lipzen A."/>
            <person name="Sullivan W."/>
            <person name="Andreopoulos W.B."/>
            <person name="Clum A."/>
            <person name="Lindquist E."/>
            <person name="Daum C."/>
            <person name="Ramamoorthy G.K."/>
            <person name="Gryganskyi A."/>
            <person name="Culley D."/>
            <person name="Magnuson J.K."/>
            <person name="James T.Y."/>
            <person name="O'Malley M.A."/>
            <person name="Stajich J.E."/>
            <person name="Spatafora J.W."/>
            <person name="Visel A."/>
            <person name="Grigoriev I.V."/>
        </authorList>
    </citation>
    <scope>NUCLEOTIDE SEQUENCE [LARGE SCALE GENOMIC DNA]</scope>
    <source>
        <strain evidence="2 3">PL171</strain>
    </source>
</reference>
<keyword evidence="3" id="KW-1185">Reference proteome</keyword>
<gene>
    <name evidence="2" type="ORF">BCR44DRAFT_1441111</name>
</gene>
<proteinExistence type="predicted"/>
<feature type="region of interest" description="Disordered" evidence="1">
    <location>
        <begin position="1"/>
        <end position="23"/>
    </location>
</feature>
<organism evidence="2 3">
    <name type="scientific">Catenaria anguillulae PL171</name>
    <dbReference type="NCBI Taxonomy" id="765915"/>
    <lineage>
        <taxon>Eukaryota</taxon>
        <taxon>Fungi</taxon>
        <taxon>Fungi incertae sedis</taxon>
        <taxon>Blastocladiomycota</taxon>
        <taxon>Blastocladiomycetes</taxon>
        <taxon>Blastocladiales</taxon>
        <taxon>Catenariaceae</taxon>
        <taxon>Catenaria</taxon>
    </lineage>
</organism>
<feature type="region of interest" description="Disordered" evidence="1">
    <location>
        <begin position="237"/>
        <end position="272"/>
    </location>
</feature>
<evidence type="ECO:0000313" key="2">
    <source>
        <dbReference type="EMBL" id="ORZ32116.1"/>
    </source>
</evidence>
<dbReference type="EMBL" id="MCFL01000051">
    <property type="protein sequence ID" value="ORZ32116.1"/>
    <property type="molecule type" value="Genomic_DNA"/>
</dbReference>
<accession>A0A1Y2HC13</accession>